<protein>
    <submittedName>
        <fullName evidence="1">Uncharacterized protein</fullName>
    </submittedName>
</protein>
<reference evidence="1" key="1">
    <citation type="submission" date="2022-10" db="EMBL/GenBank/DDBJ databases">
        <authorList>
            <person name="Byrne P K."/>
        </authorList>
    </citation>
    <scope>NUCLEOTIDE SEQUENCE</scope>
    <source>
        <strain evidence="1">CBS7001</strain>
    </source>
</reference>
<evidence type="ECO:0000313" key="2">
    <source>
        <dbReference type="Proteomes" id="UP001162090"/>
    </source>
</evidence>
<accession>A0AA35NJ43</accession>
<sequence length="197" mass="21423">MFNAQTLPLYIRTNLRFLFSSLLFSFLPSSPLLASPRFASLRLASHFLTFALSHLLRFESFQGYGTVRCYLACFPLLRCFAKKIFLLSAATTRYAVCRLRSGLCGNGGIVRGSAAGCGCGACVLVAMAIARGLGSSPKGQSVAPDSATGRVNKRHSAVQCNNNNNTKAYGIVEGREQREQKHARTQPIASVFVFLFV</sequence>
<dbReference type="EMBL" id="OX365921">
    <property type="protein sequence ID" value="CAI4044359.1"/>
    <property type="molecule type" value="Genomic_DNA"/>
</dbReference>
<gene>
    <name evidence="1" type="primary">SUVC10G1820</name>
    <name evidence="1" type="ORF">SUVC_10G1820</name>
</gene>
<proteinExistence type="predicted"/>
<name>A0AA35NJ43_SACUV</name>
<dbReference type="AlphaFoldDB" id="A0AA35NJ43"/>
<evidence type="ECO:0000313" key="1">
    <source>
        <dbReference type="EMBL" id="CAI4044359.1"/>
    </source>
</evidence>
<dbReference type="Proteomes" id="UP001162090">
    <property type="component" value="Chromosome 10"/>
</dbReference>
<organism evidence="1 2">
    <name type="scientific">Saccharomyces uvarum</name>
    <name type="common">Yeast</name>
    <name type="synonym">Saccharomyces bayanus var. uvarum</name>
    <dbReference type="NCBI Taxonomy" id="230603"/>
    <lineage>
        <taxon>Eukaryota</taxon>
        <taxon>Fungi</taxon>
        <taxon>Dikarya</taxon>
        <taxon>Ascomycota</taxon>
        <taxon>Saccharomycotina</taxon>
        <taxon>Saccharomycetes</taxon>
        <taxon>Saccharomycetales</taxon>
        <taxon>Saccharomycetaceae</taxon>
        <taxon>Saccharomyces</taxon>
    </lineage>
</organism>